<dbReference type="PANTHER" id="PTHR43051:SF1">
    <property type="entry name" value="POLYNUCLEOTIDE ADENYLYLTRANSFERASE FAMILY PROTEIN"/>
    <property type="match status" value="1"/>
</dbReference>
<evidence type="ECO:0008006" key="10">
    <source>
        <dbReference type="Google" id="ProtNLM"/>
    </source>
</evidence>
<dbReference type="InterPro" id="IPR002646">
    <property type="entry name" value="PolA_pol_head_dom"/>
</dbReference>
<feature type="region of interest" description="Disordered" evidence="5">
    <location>
        <begin position="687"/>
        <end position="708"/>
    </location>
</feature>
<dbReference type="InterPro" id="IPR052191">
    <property type="entry name" value="tRNA_ntf/polyA_polymerase_I"/>
</dbReference>
<evidence type="ECO:0000256" key="2">
    <source>
        <dbReference type="ARBA" id="ARBA00022679"/>
    </source>
</evidence>
<dbReference type="GO" id="GO:0000166">
    <property type="term" value="F:nucleotide binding"/>
    <property type="evidence" value="ECO:0007669"/>
    <property type="project" value="UniProtKB-KW"/>
</dbReference>
<dbReference type="InterPro" id="IPR032828">
    <property type="entry name" value="PolyA_RNA-bd"/>
</dbReference>
<accession>A0AAV8TB89</accession>
<comment type="similarity">
    <text evidence="1 4">Belongs to the tRNA nucleotidyltransferase/poly(A) polymerase family.</text>
</comment>
<dbReference type="Gene3D" id="1.10.3090.10">
    <property type="entry name" value="cca-adding enzyme, domain 2"/>
    <property type="match status" value="1"/>
</dbReference>
<name>A0AAV8TB89_9ROSI</name>
<dbReference type="Pfam" id="PF12627">
    <property type="entry name" value="PolyA_pol_RNAbd"/>
    <property type="match status" value="1"/>
</dbReference>
<dbReference type="PANTHER" id="PTHR43051">
    <property type="entry name" value="POLYNUCLEOTIDE ADENYLYLTRANSFERASE FAMILY PROTEIN"/>
    <property type="match status" value="1"/>
</dbReference>
<dbReference type="Gene3D" id="3.30.460.10">
    <property type="entry name" value="Beta Polymerase, domain 2"/>
    <property type="match status" value="1"/>
</dbReference>
<keyword evidence="2 4" id="KW-0808">Transferase</keyword>
<dbReference type="GO" id="GO:0016779">
    <property type="term" value="F:nucleotidyltransferase activity"/>
    <property type="evidence" value="ECO:0007669"/>
    <property type="project" value="InterPro"/>
</dbReference>
<gene>
    <name evidence="8" type="ORF">K2173_005000</name>
</gene>
<feature type="domain" description="tRNA nucleotidyltransferase/poly(A) polymerase RNA and SrmB- binding" evidence="7">
    <location>
        <begin position="261"/>
        <end position="322"/>
    </location>
</feature>
<feature type="domain" description="Poly A polymerase head" evidence="6">
    <location>
        <begin position="106"/>
        <end position="234"/>
    </location>
</feature>
<dbReference type="SUPFAM" id="SSF81301">
    <property type="entry name" value="Nucleotidyltransferase"/>
    <property type="match status" value="1"/>
</dbReference>
<evidence type="ECO:0000256" key="4">
    <source>
        <dbReference type="RuleBase" id="RU003953"/>
    </source>
</evidence>
<evidence type="ECO:0000256" key="5">
    <source>
        <dbReference type="SAM" id="MobiDB-lite"/>
    </source>
</evidence>
<keyword evidence="9" id="KW-1185">Reference proteome</keyword>
<sequence length="708" mass="80666">MARLFGTKYYCLLIPSSPAITVSLGHLVEHLTCFSCSRPYEFQLQQFNHSLAEEGLQSRFYSEMGKVVNISKWKKINARLLGIGRGMVPPSAWTVLSILRGRGFEAYLVGGCVRDLILKRAPKDFDIITTAKLQQIKAQFFRSMIIGRRFPICRVFIKDSVVEVSSFETASRVDGNEKVGFLERPSGCDERDFILWRDSMHRDFTINSLFFDPFMHQIYDYTNGMSDLRSLKLRTITPAQLSFEEDCARILRGLRLAGRLGLSISKETETAMHKLSSSVENLGKGRIMTELNYMLSYGAAVSTICLLQKFNLLEMFLPFQATYLQKSGKRSAWTSRMLLKLFFNLDKLVSCDRPCDCLLWVGLLAFHQALAINPQDALVIWAFASVLYHGKWQDGVKFARNNAKTDVKFLPEISGFSEIKSDTELAEKVTHLAFLVQEFMNSCTSDDGNPDSPFSSVVFNGKAAHRAAKLFDVLVNDVESYNNRRENFTIDHVLLGKGDLHETRLVIGKVILETLSGDIVEGVEVTQNQPTIIQEECDSTLSNLQHDEVVIKRDKKHILLQRMDRKQKLAKTENSSEHDIVVKNVKLVKNGIFQGTTKMHKKLAEVTQLPDDEFDVIQSRRLDEDKKCLLSEMSAQRYDDSEYQDEVLKHMEASQKHNLSKEEGIKLGVRKHLHTILEAVAKKNTQHTKQDLVKKKKRDRPLLSSLFK</sequence>
<dbReference type="Pfam" id="PF01743">
    <property type="entry name" value="PolyA_pol"/>
    <property type="match status" value="1"/>
</dbReference>
<protein>
    <recommendedName>
        <fullName evidence="10">Polynucleotide adenylyltransferase</fullName>
    </recommendedName>
</protein>
<dbReference type="CDD" id="cd05398">
    <property type="entry name" value="NT_ClassII-CCAase"/>
    <property type="match status" value="1"/>
</dbReference>
<evidence type="ECO:0000256" key="1">
    <source>
        <dbReference type="ARBA" id="ARBA00007265"/>
    </source>
</evidence>
<keyword evidence="3" id="KW-0547">Nucleotide-binding</keyword>
<evidence type="ECO:0000313" key="9">
    <source>
        <dbReference type="Proteomes" id="UP001159364"/>
    </source>
</evidence>
<reference evidence="8 9" key="1">
    <citation type="submission" date="2021-09" db="EMBL/GenBank/DDBJ databases">
        <title>Genomic insights and catalytic innovation underlie evolution of tropane alkaloids biosynthesis.</title>
        <authorList>
            <person name="Wang Y.-J."/>
            <person name="Tian T."/>
            <person name="Huang J.-P."/>
            <person name="Huang S.-X."/>
        </authorList>
    </citation>
    <scope>NUCLEOTIDE SEQUENCE [LARGE SCALE GENOMIC DNA]</scope>
    <source>
        <strain evidence="8">KIB-2018</strain>
        <tissue evidence="8">Leaf</tissue>
    </source>
</reference>
<dbReference type="GO" id="GO:0003723">
    <property type="term" value="F:RNA binding"/>
    <property type="evidence" value="ECO:0007669"/>
    <property type="project" value="UniProtKB-KW"/>
</dbReference>
<dbReference type="AlphaFoldDB" id="A0AAV8TB89"/>
<dbReference type="InterPro" id="IPR043519">
    <property type="entry name" value="NT_sf"/>
</dbReference>
<dbReference type="Proteomes" id="UP001159364">
    <property type="component" value="Linkage Group LG05"/>
</dbReference>
<comment type="caution">
    <text evidence="8">The sequence shown here is derived from an EMBL/GenBank/DDBJ whole genome shotgun (WGS) entry which is preliminary data.</text>
</comment>
<evidence type="ECO:0000259" key="6">
    <source>
        <dbReference type="Pfam" id="PF01743"/>
    </source>
</evidence>
<dbReference type="GO" id="GO:0001680">
    <property type="term" value="P:tRNA 3'-terminal CCA addition"/>
    <property type="evidence" value="ECO:0007669"/>
    <property type="project" value="UniProtKB-ARBA"/>
</dbReference>
<dbReference type="EMBL" id="JAIWQS010000005">
    <property type="protein sequence ID" value="KAJ8764096.1"/>
    <property type="molecule type" value="Genomic_DNA"/>
</dbReference>
<evidence type="ECO:0000259" key="7">
    <source>
        <dbReference type="Pfam" id="PF12627"/>
    </source>
</evidence>
<dbReference type="SUPFAM" id="SSF81891">
    <property type="entry name" value="Poly A polymerase C-terminal region-like"/>
    <property type="match status" value="1"/>
</dbReference>
<keyword evidence="4" id="KW-0694">RNA-binding</keyword>
<proteinExistence type="inferred from homology"/>
<organism evidence="8 9">
    <name type="scientific">Erythroxylum novogranatense</name>
    <dbReference type="NCBI Taxonomy" id="1862640"/>
    <lineage>
        <taxon>Eukaryota</taxon>
        <taxon>Viridiplantae</taxon>
        <taxon>Streptophyta</taxon>
        <taxon>Embryophyta</taxon>
        <taxon>Tracheophyta</taxon>
        <taxon>Spermatophyta</taxon>
        <taxon>Magnoliopsida</taxon>
        <taxon>eudicotyledons</taxon>
        <taxon>Gunneridae</taxon>
        <taxon>Pentapetalae</taxon>
        <taxon>rosids</taxon>
        <taxon>fabids</taxon>
        <taxon>Malpighiales</taxon>
        <taxon>Erythroxylaceae</taxon>
        <taxon>Erythroxylum</taxon>
    </lineage>
</organism>
<evidence type="ECO:0000313" key="8">
    <source>
        <dbReference type="EMBL" id="KAJ8764096.1"/>
    </source>
</evidence>
<evidence type="ECO:0000256" key="3">
    <source>
        <dbReference type="ARBA" id="ARBA00022741"/>
    </source>
</evidence>